<name>A0A8J4EGN9_9ACTN</name>
<gene>
    <name evidence="1" type="ORF">Voc01_062540</name>
</gene>
<accession>A0A8J4EGN9</accession>
<evidence type="ECO:0000313" key="2">
    <source>
        <dbReference type="Proteomes" id="UP000635606"/>
    </source>
</evidence>
<evidence type="ECO:0000313" key="1">
    <source>
        <dbReference type="EMBL" id="GIJ71337.1"/>
    </source>
</evidence>
<comment type="caution">
    <text evidence="1">The sequence shown here is derived from an EMBL/GenBank/DDBJ whole genome shotgun (WGS) entry which is preliminary data.</text>
</comment>
<dbReference type="Proteomes" id="UP000635606">
    <property type="component" value="Unassembled WGS sequence"/>
</dbReference>
<organism evidence="1 2">
    <name type="scientific">Virgisporangium ochraceum</name>
    <dbReference type="NCBI Taxonomy" id="65505"/>
    <lineage>
        <taxon>Bacteria</taxon>
        <taxon>Bacillati</taxon>
        <taxon>Actinomycetota</taxon>
        <taxon>Actinomycetes</taxon>
        <taxon>Micromonosporales</taxon>
        <taxon>Micromonosporaceae</taxon>
        <taxon>Virgisporangium</taxon>
    </lineage>
</organism>
<keyword evidence="2" id="KW-1185">Reference proteome</keyword>
<protein>
    <submittedName>
        <fullName evidence="1">Uncharacterized protein</fullName>
    </submittedName>
</protein>
<proteinExistence type="predicted"/>
<sequence>MDDLRRGLVDVGIETANLAMNNKFQLPAGLAATGLLSQPQVALAGGVALGALSLRRAARAKAQAVRTAPAAYRLSVQEALEPHTWLTRVIGAVRRATGID</sequence>
<dbReference type="AlphaFoldDB" id="A0A8J4EGN9"/>
<reference evidence="1" key="1">
    <citation type="submission" date="2021-01" db="EMBL/GenBank/DDBJ databases">
        <title>Whole genome shotgun sequence of Virgisporangium ochraceum NBRC 16418.</title>
        <authorList>
            <person name="Komaki H."/>
            <person name="Tamura T."/>
        </authorList>
    </citation>
    <scope>NUCLEOTIDE SEQUENCE</scope>
    <source>
        <strain evidence="1">NBRC 16418</strain>
    </source>
</reference>
<dbReference type="EMBL" id="BOPH01000088">
    <property type="protein sequence ID" value="GIJ71337.1"/>
    <property type="molecule type" value="Genomic_DNA"/>
</dbReference>
<dbReference type="RefSeq" id="WP_203931216.1">
    <property type="nucleotide sequence ID" value="NZ_BOPH01000088.1"/>
</dbReference>